<organism evidence="1 2">
    <name type="scientific">Ananas comosus</name>
    <name type="common">Pineapple</name>
    <name type="synonym">Ananas ananas</name>
    <dbReference type="NCBI Taxonomy" id="4615"/>
    <lineage>
        <taxon>Eukaryota</taxon>
        <taxon>Viridiplantae</taxon>
        <taxon>Streptophyta</taxon>
        <taxon>Embryophyta</taxon>
        <taxon>Tracheophyta</taxon>
        <taxon>Spermatophyta</taxon>
        <taxon>Magnoliopsida</taxon>
        <taxon>Liliopsida</taxon>
        <taxon>Poales</taxon>
        <taxon>Bromeliaceae</taxon>
        <taxon>Bromelioideae</taxon>
        <taxon>Ananas</taxon>
    </lineage>
</organism>
<protein>
    <submittedName>
        <fullName evidence="1">Uncharacterized protein</fullName>
    </submittedName>
</protein>
<accession>A0A199VL76</accession>
<evidence type="ECO:0000313" key="2">
    <source>
        <dbReference type="Proteomes" id="UP000092600"/>
    </source>
</evidence>
<dbReference type="Proteomes" id="UP000092600">
    <property type="component" value="Unassembled WGS sequence"/>
</dbReference>
<proteinExistence type="predicted"/>
<dbReference type="EMBL" id="LSRQ01001455">
    <property type="protein sequence ID" value="OAY77753.1"/>
    <property type="molecule type" value="Genomic_DNA"/>
</dbReference>
<name>A0A199VL76_ANACO</name>
<evidence type="ECO:0000313" key="1">
    <source>
        <dbReference type="EMBL" id="OAY77753.1"/>
    </source>
</evidence>
<feature type="non-terminal residue" evidence="1">
    <location>
        <position position="126"/>
    </location>
</feature>
<dbReference type="AlphaFoldDB" id="A0A199VL76"/>
<reference evidence="1 2" key="1">
    <citation type="journal article" date="2016" name="DNA Res.">
        <title>The draft genome of MD-2 pineapple using hybrid error correction of long reads.</title>
        <authorList>
            <person name="Redwan R.M."/>
            <person name="Saidin A."/>
            <person name="Kumar S.V."/>
        </authorList>
    </citation>
    <scope>NUCLEOTIDE SEQUENCE [LARGE SCALE GENOMIC DNA]</scope>
    <source>
        <strain evidence="2">cv. MD2</strain>
        <tissue evidence="1">Leaf</tissue>
    </source>
</reference>
<gene>
    <name evidence="1" type="ORF">ACMD2_07252</name>
</gene>
<sequence>MALPDLVEYVSDRMKFSPRKKSEPLGDNLVLGAPSAPKPGTVCGPPCGPDLQVVLVARHSGVLDDNPLHAGIGWLYHPKRRLIVIYRMSRLPIDLRRRRRMLHRKLLKSPEPISNDCTDENWKDFK</sequence>
<comment type="caution">
    <text evidence="1">The sequence shown here is derived from an EMBL/GenBank/DDBJ whole genome shotgun (WGS) entry which is preliminary data.</text>
</comment>